<comment type="caution">
    <text evidence="2">The sequence shown here is derived from an EMBL/GenBank/DDBJ whole genome shotgun (WGS) entry which is preliminary data.</text>
</comment>
<evidence type="ECO:0000256" key="1">
    <source>
        <dbReference type="SAM" id="MobiDB-lite"/>
    </source>
</evidence>
<sequence>MEEEINNKINLQVNSITPGEETRKKEPEIQLSEGLPSETQSEANINNDHMGLNNMDLSEESIEEKIKRNKKREAMSFKLNIYDLEGKAPSKNALTKYIIAENYNAGIDHSFRNFSTTYIRLGYEKIPIIAILDETSPLNIIPIKMATEMGIGLKSNQMHVWKNNILRNKMAGKVLVTLTAGENTYLKFSAARIDYVVLGQQFCDWIKMERRLSSSPQEKGQNKELRESRSGI</sequence>
<feature type="compositionally biased region" description="Polar residues" evidence="1">
    <location>
        <begin position="37"/>
        <end position="47"/>
    </location>
</feature>
<reference evidence="2" key="1">
    <citation type="submission" date="2021-03" db="EMBL/GenBank/DDBJ databases">
        <title>Draft genome sequence of rust myrtle Austropuccinia psidii MF-1, a brazilian biotype.</title>
        <authorList>
            <person name="Quecine M.C."/>
            <person name="Pachon D.M.R."/>
            <person name="Bonatelli M.L."/>
            <person name="Correr F.H."/>
            <person name="Franceschini L.M."/>
            <person name="Leite T.F."/>
            <person name="Margarido G.R.A."/>
            <person name="Almeida C.A."/>
            <person name="Ferrarezi J.A."/>
            <person name="Labate C.A."/>
        </authorList>
    </citation>
    <scope>NUCLEOTIDE SEQUENCE</scope>
    <source>
        <strain evidence="2">MF-1</strain>
    </source>
</reference>
<proteinExistence type="predicted"/>
<gene>
    <name evidence="2" type="ORF">O181_067919</name>
</gene>
<feature type="compositionally biased region" description="Polar residues" evidence="1">
    <location>
        <begin position="7"/>
        <end position="17"/>
    </location>
</feature>
<name>A0A9Q3I721_9BASI</name>
<evidence type="ECO:0000313" key="3">
    <source>
        <dbReference type="Proteomes" id="UP000765509"/>
    </source>
</evidence>
<protein>
    <submittedName>
        <fullName evidence="2">Uncharacterized protein</fullName>
    </submittedName>
</protein>
<feature type="compositionally biased region" description="Basic and acidic residues" evidence="1">
    <location>
        <begin position="220"/>
        <end position="232"/>
    </location>
</feature>
<dbReference type="Proteomes" id="UP000765509">
    <property type="component" value="Unassembled WGS sequence"/>
</dbReference>
<evidence type="ECO:0000313" key="2">
    <source>
        <dbReference type="EMBL" id="MBW0528204.1"/>
    </source>
</evidence>
<dbReference type="AlphaFoldDB" id="A0A9Q3I721"/>
<feature type="region of interest" description="Disordered" evidence="1">
    <location>
        <begin position="1"/>
        <end position="53"/>
    </location>
</feature>
<organism evidence="2 3">
    <name type="scientific">Austropuccinia psidii MF-1</name>
    <dbReference type="NCBI Taxonomy" id="1389203"/>
    <lineage>
        <taxon>Eukaryota</taxon>
        <taxon>Fungi</taxon>
        <taxon>Dikarya</taxon>
        <taxon>Basidiomycota</taxon>
        <taxon>Pucciniomycotina</taxon>
        <taxon>Pucciniomycetes</taxon>
        <taxon>Pucciniales</taxon>
        <taxon>Sphaerophragmiaceae</taxon>
        <taxon>Austropuccinia</taxon>
    </lineage>
</organism>
<keyword evidence="3" id="KW-1185">Reference proteome</keyword>
<dbReference type="EMBL" id="AVOT02034149">
    <property type="protein sequence ID" value="MBW0528204.1"/>
    <property type="molecule type" value="Genomic_DNA"/>
</dbReference>
<accession>A0A9Q3I721</accession>
<feature type="region of interest" description="Disordered" evidence="1">
    <location>
        <begin position="213"/>
        <end position="232"/>
    </location>
</feature>